<comment type="caution">
    <text evidence="2">The sequence shown here is derived from an EMBL/GenBank/DDBJ whole genome shotgun (WGS) entry which is preliminary data.</text>
</comment>
<gene>
    <name evidence="2" type="ORF">FBUS_01066</name>
</gene>
<evidence type="ECO:0000313" key="3">
    <source>
        <dbReference type="Proteomes" id="UP000728185"/>
    </source>
</evidence>
<feature type="region of interest" description="Disordered" evidence="1">
    <location>
        <begin position="1"/>
        <end position="22"/>
    </location>
</feature>
<dbReference type="Proteomes" id="UP000728185">
    <property type="component" value="Unassembled WGS sequence"/>
</dbReference>
<accession>A0A8E0RWM4</accession>
<dbReference type="AlphaFoldDB" id="A0A8E0RWM4"/>
<name>A0A8E0RWM4_9TREM</name>
<evidence type="ECO:0000313" key="2">
    <source>
        <dbReference type="EMBL" id="KAA0190159.1"/>
    </source>
</evidence>
<dbReference type="OrthoDB" id="6354171at2759"/>
<sequence length="348" mass="37881">MEMTQQVYMDSQLSERSTQTSRTGTVVDASVATQSYSTSVSVNIGTDEDDISVFLGSLFCDASVETTFPSVQLVHEYTDTALDTDAVLDRISPMNQHAIAAFDTNDLLCGPAKRGCDGPPLPCILTAEDEKFADRVIALRHEGTKVNQLLTPFSKDETSNRNCNISAASSLTHSIGSPQVMQLLPSPRPLETPPPMRSQSSLQLLSVYDEPESSVMHHQVSLSPENPCLTPSISHDSEFRGMTEIGCQYPNASVFRSDFSNCTTPELMPSFQSIGLQSNLWSPNAPVYTSMETQTMDADLESWLNSVHTQTAASPFDIHAFTDMGVGVSEDFLSAALDSVEADIQYPD</sequence>
<protein>
    <submittedName>
        <fullName evidence="2">Uncharacterized protein</fullName>
    </submittedName>
</protein>
<dbReference type="EMBL" id="LUCM01007323">
    <property type="protein sequence ID" value="KAA0190159.1"/>
    <property type="molecule type" value="Genomic_DNA"/>
</dbReference>
<proteinExistence type="predicted"/>
<evidence type="ECO:0000256" key="1">
    <source>
        <dbReference type="SAM" id="MobiDB-lite"/>
    </source>
</evidence>
<reference evidence="2" key="1">
    <citation type="submission" date="2019-05" db="EMBL/GenBank/DDBJ databases">
        <title>Annotation for the trematode Fasciolopsis buski.</title>
        <authorList>
            <person name="Choi Y.-J."/>
        </authorList>
    </citation>
    <scope>NUCLEOTIDE SEQUENCE</scope>
    <source>
        <strain evidence="2">HT</strain>
        <tissue evidence="2">Whole worm</tissue>
    </source>
</reference>
<keyword evidence="3" id="KW-1185">Reference proteome</keyword>
<organism evidence="2 3">
    <name type="scientific">Fasciolopsis buskii</name>
    <dbReference type="NCBI Taxonomy" id="27845"/>
    <lineage>
        <taxon>Eukaryota</taxon>
        <taxon>Metazoa</taxon>
        <taxon>Spiralia</taxon>
        <taxon>Lophotrochozoa</taxon>
        <taxon>Platyhelminthes</taxon>
        <taxon>Trematoda</taxon>
        <taxon>Digenea</taxon>
        <taxon>Plagiorchiida</taxon>
        <taxon>Echinostomata</taxon>
        <taxon>Echinostomatoidea</taxon>
        <taxon>Fasciolidae</taxon>
        <taxon>Fasciolopsis</taxon>
    </lineage>
</organism>